<feature type="compositionally biased region" description="Low complexity" evidence="1">
    <location>
        <begin position="110"/>
        <end position="131"/>
    </location>
</feature>
<feature type="compositionally biased region" description="Low complexity" evidence="1">
    <location>
        <begin position="16"/>
        <end position="25"/>
    </location>
</feature>
<feature type="region of interest" description="Disordered" evidence="1">
    <location>
        <begin position="79"/>
        <end position="160"/>
    </location>
</feature>
<keyword evidence="3" id="KW-1185">Reference proteome</keyword>
<evidence type="ECO:0000256" key="1">
    <source>
        <dbReference type="SAM" id="MobiDB-lite"/>
    </source>
</evidence>
<evidence type="ECO:0000313" key="2">
    <source>
        <dbReference type="EMBL" id="VDP82274.1"/>
    </source>
</evidence>
<name>A0A183Q181_9TREM</name>
<accession>A0A183Q181</accession>
<sequence length="204" mass="22529">MNGGNSLSTPHLNPQSSSSSSSSPSVALLGQNSHNSNKLTITTTTGTTSTSTLITNGSTRSVTLADAIAGLELLDQMRKERSTQQQPKNNKFTSYITPENPYEFGPDEYTTSSMVETNSNSEVNSAESSSKSSHDHQHHQREQQQHQRIQPVEETRRLRKVPKDNDSFFVKNNVFIPTENITSKLLLLNFSGLLLCTQCLLAWS</sequence>
<feature type="compositionally biased region" description="Polar residues" evidence="1">
    <location>
        <begin position="83"/>
        <end position="97"/>
    </location>
</feature>
<gene>
    <name evidence="2" type="ORF">SMTD_LOCUS20367</name>
</gene>
<dbReference type="Proteomes" id="UP000269396">
    <property type="component" value="Unassembled WGS sequence"/>
</dbReference>
<protein>
    <submittedName>
        <fullName evidence="2">Uncharacterized protein</fullName>
    </submittedName>
</protein>
<dbReference type="EMBL" id="UZAL01044259">
    <property type="protein sequence ID" value="VDP82274.1"/>
    <property type="molecule type" value="Genomic_DNA"/>
</dbReference>
<feature type="compositionally biased region" description="Basic and acidic residues" evidence="1">
    <location>
        <begin position="132"/>
        <end position="160"/>
    </location>
</feature>
<dbReference type="STRING" id="31246.A0A183Q181"/>
<reference evidence="2 3" key="1">
    <citation type="submission" date="2018-11" db="EMBL/GenBank/DDBJ databases">
        <authorList>
            <consortium name="Pathogen Informatics"/>
        </authorList>
    </citation>
    <scope>NUCLEOTIDE SEQUENCE [LARGE SCALE GENOMIC DNA]</scope>
    <source>
        <strain>Denwood</strain>
        <strain evidence="3">Zambia</strain>
    </source>
</reference>
<feature type="region of interest" description="Disordered" evidence="1">
    <location>
        <begin position="1"/>
        <end position="54"/>
    </location>
</feature>
<evidence type="ECO:0000313" key="3">
    <source>
        <dbReference type="Proteomes" id="UP000269396"/>
    </source>
</evidence>
<feature type="compositionally biased region" description="Low complexity" evidence="1">
    <location>
        <begin position="36"/>
        <end position="54"/>
    </location>
</feature>
<organism evidence="2 3">
    <name type="scientific">Schistosoma mattheei</name>
    <dbReference type="NCBI Taxonomy" id="31246"/>
    <lineage>
        <taxon>Eukaryota</taxon>
        <taxon>Metazoa</taxon>
        <taxon>Spiralia</taxon>
        <taxon>Lophotrochozoa</taxon>
        <taxon>Platyhelminthes</taxon>
        <taxon>Trematoda</taxon>
        <taxon>Digenea</taxon>
        <taxon>Strigeidida</taxon>
        <taxon>Schistosomatoidea</taxon>
        <taxon>Schistosomatidae</taxon>
        <taxon>Schistosoma</taxon>
    </lineage>
</organism>
<feature type="compositionally biased region" description="Polar residues" evidence="1">
    <location>
        <begin position="1"/>
        <end position="15"/>
    </location>
</feature>
<dbReference type="AlphaFoldDB" id="A0A183Q181"/>
<proteinExistence type="predicted"/>